<keyword evidence="2" id="KW-1185">Reference proteome</keyword>
<protein>
    <submittedName>
        <fullName evidence="1">Uncharacterized protein</fullName>
    </submittedName>
</protein>
<reference evidence="1" key="1">
    <citation type="journal article" date="2020" name="bioRxiv">
        <title>Comparative genomics of Chlamydomonas.</title>
        <authorList>
            <person name="Craig R.J."/>
            <person name="Hasan A.R."/>
            <person name="Ness R.W."/>
            <person name="Keightley P.D."/>
        </authorList>
    </citation>
    <scope>NUCLEOTIDE SEQUENCE</scope>
    <source>
        <strain evidence="1">CCAP 11/173</strain>
    </source>
</reference>
<evidence type="ECO:0000313" key="1">
    <source>
        <dbReference type="EMBL" id="KAG2435524.1"/>
    </source>
</evidence>
<sequence length="68" mass="7423">MDPATMAAAIQAGQVVFKERQEGCCTSPWFRASCTGSGVAECKKCHFYYCKYHYPVNNGGLQGGHNCN</sequence>
<proteinExistence type="predicted"/>
<dbReference type="Proteomes" id="UP000613740">
    <property type="component" value="Unassembled WGS sequence"/>
</dbReference>
<accession>A0A835W3B4</accession>
<dbReference type="AlphaFoldDB" id="A0A835W3B4"/>
<name>A0A835W3B4_9CHLO</name>
<gene>
    <name evidence="1" type="ORF">HYH02_011818</name>
</gene>
<evidence type="ECO:0000313" key="2">
    <source>
        <dbReference type="Proteomes" id="UP000613740"/>
    </source>
</evidence>
<dbReference type="EMBL" id="JAEHOD010000052">
    <property type="protein sequence ID" value="KAG2435524.1"/>
    <property type="molecule type" value="Genomic_DNA"/>
</dbReference>
<comment type="caution">
    <text evidence="1">The sequence shown here is derived from an EMBL/GenBank/DDBJ whole genome shotgun (WGS) entry which is preliminary data.</text>
</comment>
<organism evidence="1 2">
    <name type="scientific">Chlamydomonas schloesseri</name>
    <dbReference type="NCBI Taxonomy" id="2026947"/>
    <lineage>
        <taxon>Eukaryota</taxon>
        <taxon>Viridiplantae</taxon>
        <taxon>Chlorophyta</taxon>
        <taxon>core chlorophytes</taxon>
        <taxon>Chlorophyceae</taxon>
        <taxon>CS clade</taxon>
        <taxon>Chlamydomonadales</taxon>
        <taxon>Chlamydomonadaceae</taxon>
        <taxon>Chlamydomonas</taxon>
    </lineage>
</organism>